<protein>
    <submittedName>
        <fullName evidence="2">Uncharacterized protein</fullName>
    </submittedName>
</protein>
<proteinExistence type="predicted"/>
<feature type="region of interest" description="Disordered" evidence="1">
    <location>
        <begin position="1"/>
        <end position="26"/>
    </location>
</feature>
<reference evidence="2" key="1">
    <citation type="submission" date="2020-11" db="EMBL/GenBank/DDBJ databases">
        <title>Gallibacterium anatis 1637, full genome, WGS.</title>
        <authorList>
            <person name="Laishevtcev A.I."/>
            <person name="Yakimova E.A."/>
            <person name="Petkovich D."/>
            <person name="Stepanova T.V."/>
            <person name="Kalendr R.S."/>
            <person name="Rubalsky E.O."/>
            <person name="Zulkarneev E.R."/>
            <person name="Aleshkin A.V."/>
        </authorList>
    </citation>
    <scope>NUCLEOTIDE SEQUENCE</scope>
    <source>
        <strain evidence="2">1637</strain>
    </source>
</reference>
<dbReference type="EMBL" id="JADION010000006">
    <property type="protein sequence ID" value="MBF4102324.1"/>
    <property type="molecule type" value="Genomic_DNA"/>
</dbReference>
<accession>A0A930UU91</accession>
<gene>
    <name evidence="2" type="ORF">INT80_03265</name>
</gene>
<comment type="caution">
    <text evidence="2">The sequence shown here is derived from an EMBL/GenBank/DDBJ whole genome shotgun (WGS) entry which is preliminary data.</text>
</comment>
<evidence type="ECO:0000256" key="1">
    <source>
        <dbReference type="SAM" id="MobiDB-lite"/>
    </source>
</evidence>
<name>A0A930UU91_9PAST</name>
<evidence type="ECO:0000313" key="2">
    <source>
        <dbReference type="EMBL" id="MBF4102324.1"/>
    </source>
</evidence>
<dbReference type="AlphaFoldDB" id="A0A930UU91"/>
<sequence>MVRGDDGKYYNPTDIENKTYIPNEYGSGGNWYNKSDIGSNGKPNTDAPVQNINPVDVKNNFVNPNGTGSIVLDNVKERYRWRSERY</sequence>
<organism evidence="2">
    <name type="scientific">Gallibacterium anatis</name>
    <dbReference type="NCBI Taxonomy" id="750"/>
    <lineage>
        <taxon>Bacteria</taxon>
        <taxon>Pseudomonadati</taxon>
        <taxon>Pseudomonadota</taxon>
        <taxon>Gammaproteobacteria</taxon>
        <taxon>Pasteurellales</taxon>
        <taxon>Pasteurellaceae</taxon>
        <taxon>Gallibacterium</taxon>
    </lineage>
</organism>